<evidence type="ECO:0000259" key="3">
    <source>
        <dbReference type="Pfam" id="PF17183"/>
    </source>
</evidence>
<dbReference type="InterPro" id="IPR024737">
    <property type="entry name" value="Get5_N"/>
</dbReference>
<evidence type="ECO:0000313" key="5">
    <source>
        <dbReference type="Proteomes" id="UP001334248"/>
    </source>
</evidence>
<evidence type="ECO:0000313" key="4">
    <source>
        <dbReference type="EMBL" id="KAK5938066.1"/>
    </source>
</evidence>
<sequence>MTEVSFAKSFLTTLDNKPSKYQQNHIFDPNTFGVRIPFTLPKLPHPQHPLAPKPQNDLSTPIPSAPPGAERATSTTNTINITLKSSRNPTMALSLPSTPPTTTIASLKQQVHAHLGGPDVVTSTDKIKLLLNKKPVPSSKQTVADIVDENTKELELGVMVMGGAPDPPAQDMSAQTQAQTQTTAIKAREPEAPGPGSENATVEKETGLNPAEEAREAGGMEGVQGQKQAETEKLRAESESQPVQPGEESGDAVLQGEEFWKDLEGFLAQRIRSQEDARRLRGVFEKAWRSGSAAP</sequence>
<dbReference type="Pfam" id="PF12754">
    <property type="entry name" value="Get5_N"/>
    <property type="match status" value="1"/>
</dbReference>
<proteinExistence type="predicted"/>
<dbReference type="InterPro" id="IPR049256">
    <property type="entry name" value="Get5_C"/>
</dbReference>
<dbReference type="Proteomes" id="UP001334248">
    <property type="component" value="Unassembled WGS sequence"/>
</dbReference>
<feature type="region of interest" description="Disordered" evidence="1">
    <location>
        <begin position="160"/>
        <end position="255"/>
    </location>
</feature>
<keyword evidence="5" id="KW-1185">Reference proteome</keyword>
<name>A0ABR0RBR2_9EURO</name>
<protein>
    <recommendedName>
        <fullName evidence="6">Ubiquitin-like domain-containing protein</fullName>
    </recommendedName>
</protein>
<evidence type="ECO:0008006" key="6">
    <source>
        <dbReference type="Google" id="ProtNLM"/>
    </source>
</evidence>
<feature type="region of interest" description="Disordered" evidence="1">
    <location>
        <begin position="43"/>
        <end position="74"/>
    </location>
</feature>
<feature type="compositionally biased region" description="Low complexity" evidence="1">
    <location>
        <begin position="174"/>
        <end position="184"/>
    </location>
</feature>
<feature type="compositionally biased region" description="Pro residues" evidence="1">
    <location>
        <begin position="43"/>
        <end position="52"/>
    </location>
</feature>
<evidence type="ECO:0000259" key="2">
    <source>
        <dbReference type="Pfam" id="PF12754"/>
    </source>
</evidence>
<feature type="domain" description="Get5 N-terminal" evidence="2">
    <location>
        <begin position="6"/>
        <end position="163"/>
    </location>
</feature>
<feature type="compositionally biased region" description="Basic and acidic residues" evidence="1">
    <location>
        <begin position="229"/>
        <end position="238"/>
    </location>
</feature>
<dbReference type="GeneID" id="90003104"/>
<comment type="caution">
    <text evidence="4">The sequence shown here is derived from an EMBL/GenBank/DDBJ whole genome shotgun (WGS) entry which is preliminary data.</text>
</comment>
<organism evidence="4 5">
    <name type="scientific">Knufia obscura</name>
    <dbReference type="NCBI Taxonomy" id="1635080"/>
    <lineage>
        <taxon>Eukaryota</taxon>
        <taxon>Fungi</taxon>
        <taxon>Dikarya</taxon>
        <taxon>Ascomycota</taxon>
        <taxon>Pezizomycotina</taxon>
        <taxon>Eurotiomycetes</taxon>
        <taxon>Chaetothyriomycetidae</taxon>
        <taxon>Chaetothyriales</taxon>
        <taxon>Trichomeriaceae</taxon>
        <taxon>Knufia</taxon>
    </lineage>
</organism>
<gene>
    <name evidence="4" type="ORF">PMZ80_009655</name>
</gene>
<evidence type="ECO:0000256" key="1">
    <source>
        <dbReference type="SAM" id="MobiDB-lite"/>
    </source>
</evidence>
<dbReference type="EMBL" id="JAVHJV010000014">
    <property type="protein sequence ID" value="KAK5938066.1"/>
    <property type="molecule type" value="Genomic_DNA"/>
</dbReference>
<reference evidence="4 5" key="1">
    <citation type="journal article" date="2023" name="Res Sq">
        <title>Genomic and morphological characterization of Knufia obscura isolated from the Mars 2020 spacecraft assembly facility.</title>
        <authorList>
            <person name="Chander A.M."/>
            <person name="Teixeira M.M."/>
            <person name="Singh N.K."/>
            <person name="Williams M.P."/>
            <person name="Parker C.W."/>
            <person name="Leo P."/>
            <person name="Stajich J.E."/>
            <person name="Torok T."/>
            <person name="Tighe S."/>
            <person name="Mason C.E."/>
            <person name="Venkateswaran K."/>
        </authorList>
    </citation>
    <scope>NUCLEOTIDE SEQUENCE [LARGE SCALE GENOMIC DNA]</scope>
    <source>
        <strain evidence="4 5">CCFEE 5817</strain>
    </source>
</reference>
<dbReference type="Gene3D" id="3.10.20.90">
    <property type="entry name" value="Phosphatidylinositol 3-kinase Catalytic Subunit, Chain A, domain 1"/>
    <property type="match status" value="1"/>
</dbReference>
<dbReference type="Gene3D" id="1.10.286.70">
    <property type="entry name" value="Get5 dimerization domain"/>
    <property type="match status" value="1"/>
</dbReference>
<feature type="compositionally biased region" description="Basic and acidic residues" evidence="1">
    <location>
        <begin position="201"/>
        <end position="218"/>
    </location>
</feature>
<dbReference type="RefSeq" id="XP_064726156.1">
    <property type="nucleotide sequence ID" value="XM_064878048.1"/>
</dbReference>
<accession>A0ABR0RBR2</accession>
<feature type="domain" description="Get5 C-terminal" evidence="3">
    <location>
        <begin position="242"/>
        <end position="290"/>
    </location>
</feature>
<dbReference type="Pfam" id="PF17183">
    <property type="entry name" value="Get5_C"/>
    <property type="match status" value="1"/>
</dbReference>